<dbReference type="Gene3D" id="3.30.450.20">
    <property type="entry name" value="PAS domain"/>
    <property type="match status" value="1"/>
</dbReference>
<dbReference type="Proteomes" id="UP000651738">
    <property type="component" value="Unassembled WGS sequence"/>
</dbReference>
<dbReference type="CDD" id="cd12913">
    <property type="entry name" value="PDC1_MCP_like"/>
    <property type="match status" value="1"/>
</dbReference>
<dbReference type="AlphaFoldDB" id="A0ABD4L4P3"/>
<comment type="caution">
    <text evidence="1">The sequence shown here is derived from an EMBL/GenBank/DDBJ whole genome shotgun (WGS) entry which is preliminary data.</text>
</comment>
<name>A0ABD4L4P3_9GAMM</name>
<dbReference type="Pfam" id="PF22673">
    <property type="entry name" value="MCP-like_PDC_1"/>
    <property type="match status" value="1"/>
</dbReference>
<gene>
    <name evidence="1" type="ORF">I7V36_16335</name>
</gene>
<accession>A0ABD4L4P3</accession>
<organism evidence="1 2">
    <name type="scientific">Bisbaumannia pacifica</name>
    <dbReference type="NCBI Taxonomy" id="77098"/>
    <lineage>
        <taxon>Bacteria</taxon>
        <taxon>Pseudomonadati</taxon>
        <taxon>Pseudomonadota</taxon>
        <taxon>Gammaproteobacteria</taxon>
        <taxon>Oceanospirillales</taxon>
        <taxon>Halomonadaceae</taxon>
        <taxon>Bisbaumannia</taxon>
    </lineage>
</organism>
<dbReference type="RefSeq" id="WP_198058447.1">
    <property type="nucleotide sequence ID" value="NZ_JAEDAF010000019.1"/>
</dbReference>
<evidence type="ECO:0000313" key="2">
    <source>
        <dbReference type="Proteomes" id="UP000651738"/>
    </source>
</evidence>
<proteinExistence type="predicted"/>
<protein>
    <submittedName>
        <fullName evidence="1">PDC sensor domain-containing protein</fullName>
    </submittedName>
</protein>
<reference evidence="1 2" key="1">
    <citation type="submission" date="2020-12" db="EMBL/GenBank/DDBJ databases">
        <title>Draft genome sequence of Halomonas pacifica strain CARE-V15.</title>
        <authorList>
            <person name="Vignesh N."/>
            <person name="Thabitha A."/>
            <person name="Saravanan R."/>
            <person name="Manigandan V."/>
        </authorList>
    </citation>
    <scope>NUCLEOTIDE SEQUENCE [LARGE SCALE GENOMIC DNA]</scope>
    <source>
        <strain evidence="1 2">CARE-V15</strain>
    </source>
</reference>
<sequence length="252" mass="28106">MSTEPMAERRQACLRRIEAALDGVFDDIERIAAELERLWEGQVGLGKAPASADLKSLRTLADDRLTRDNRWVLGTGVVLEPGVLADCDMFCEWRHLVGEGKPAQLDLNFNRSSDSYYNYRDMPWFTQPRETGQRVVEGPYIDLYGQDAYILTFARPLQCRGDFLGIAGADVHLGRFERILVPGLLQLEHDALLVNASGRVIASNTPGWLSGERFRMPDKGSPPGCRVTPLAGQHAHWQLVESLDSALVRDDG</sequence>
<evidence type="ECO:0000313" key="1">
    <source>
        <dbReference type="EMBL" id="MBH8581670.1"/>
    </source>
</evidence>
<dbReference type="EMBL" id="JAEDAF010000019">
    <property type="protein sequence ID" value="MBH8581670.1"/>
    <property type="molecule type" value="Genomic_DNA"/>
</dbReference>